<comment type="caution">
    <text evidence="1">The sequence shown here is derived from an EMBL/GenBank/DDBJ whole genome shotgun (WGS) entry which is preliminary data.</text>
</comment>
<sequence length="133" mass="15203">MKDCVVSKLQWCKQNELQVCFYVGIILYPGGLFAAQGSYYLRMVNYVAPCLTALPTVTRFHEQFRNLEPIRDIGNNLQRLEQLIRDLSASLDEGATTSVGRCEACRSQRDTRHSTISSQRIYDAIMFQQFTAI</sequence>
<dbReference type="Proteomes" id="UP000287651">
    <property type="component" value="Unassembled WGS sequence"/>
</dbReference>
<gene>
    <name evidence="1" type="ORF">B296_00053074</name>
</gene>
<reference evidence="1 2" key="1">
    <citation type="journal article" date="2014" name="Agronomy (Basel)">
        <title>A Draft Genome Sequence for Ensete ventricosum, the Drought-Tolerant Tree Against Hunger.</title>
        <authorList>
            <person name="Harrison J."/>
            <person name="Moore K.A."/>
            <person name="Paszkiewicz K."/>
            <person name="Jones T."/>
            <person name="Grant M."/>
            <person name="Ambacheew D."/>
            <person name="Muzemil S."/>
            <person name="Studholme D.J."/>
        </authorList>
    </citation>
    <scope>NUCLEOTIDE SEQUENCE [LARGE SCALE GENOMIC DNA]</scope>
</reference>
<dbReference type="AlphaFoldDB" id="A0A426XFF7"/>
<evidence type="ECO:0000313" key="2">
    <source>
        <dbReference type="Proteomes" id="UP000287651"/>
    </source>
</evidence>
<name>A0A426XFF7_ENSVE</name>
<proteinExistence type="predicted"/>
<evidence type="ECO:0000313" key="1">
    <source>
        <dbReference type="EMBL" id="RRT38217.1"/>
    </source>
</evidence>
<organism evidence="1 2">
    <name type="scientific">Ensete ventricosum</name>
    <name type="common">Abyssinian banana</name>
    <name type="synonym">Musa ensete</name>
    <dbReference type="NCBI Taxonomy" id="4639"/>
    <lineage>
        <taxon>Eukaryota</taxon>
        <taxon>Viridiplantae</taxon>
        <taxon>Streptophyta</taxon>
        <taxon>Embryophyta</taxon>
        <taxon>Tracheophyta</taxon>
        <taxon>Spermatophyta</taxon>
        <taxon>Magnoliopsida</taxon>
        <taxon>Liliopsida</taxon>
        <taxon>Zingiberales</taxon>
        <taxon>Musaceae</taxon>
        <taxon>Ensete</taxon>
    </lineage>
</organism>
<accession>A0A426XFF7</accession>
<protein>
    <submittedName>
        <fullName evidence="1">Uncharacterized protein</fullName>
    </submittedName>
</protein>
<dbReference type="EMBL" id="AMZH03021419">
    <property type="protein sequence ID" value="RRT38217.1"/>
    <property type="molecule type" value="Genomic_DNA"/>
</dbReference>